<evidence type="ECO:0000259" key="2">
    <source>
        <dbReference type="PROSITE" id="PS51837"/>
    </source>
</evidence>
<dbReference type="InterPro" id="IPR006629">
    <property type="entry name" value="LITAF"/>
</dbReference>
<feature type="compositionally biased region" description="Low complexity" evidence="1">
    <location>
        <begin position="31"/>
        <end position="42"/>
    </location>
</feature>
<accession>D8LIK3</accession>
<dbReference type="InParanoid" id="D8LIK3"/>
<evidence type="ECO:0000256" key="1">
    <source>
        <dbReference type="SAM" id="MobiDB-lite"/>
    </source>
</evidence>
<keyword evidence="4" id="KW-1185">Reference proteome</keyword>
<feature type="region of interest" description="Disordered" evidence="1">
    <location>
        <begin position="1"/>
        <end position="111"/>
    </location>
</feature>
<dbReference type="Proteomes" id="UP000002630">
    <property type="component" value="Unassembled WGS sequence"/>
</dbReference>
<organism evidence="3 4">
    <name type="scientific">Ectocarpus siliculosus</name>
    <name type="common">Brown alga</name>
    <name type="synonym">Conferva siliculosa</name>
    <dbReference type="NCBI Taxonomy" id="2880"/>
    <lineage>
        <taxon>Eukaryota</taxon>
        <taxon>Sar</taxon>
        <taxon>Stramenopiles</taxon>
        <taxon>Ochrophyta</taxon>
        <taxon>PX clade</taxon>
        <taxon>Phaeophyceae</taxon>
        <taxon>Ectocarpales</taxon>
        <taxon>Ectocarpaceae</taxon>
        <taxon>Ectocarpus</taxon>
    </lineage>
</organism>
<evidence type="ECO:0000313" key="3">
    <source>
        <dbReference type="EMBL" id="CBN80042.1"/>
    </source>
</evidence>
<gene>
    <name evidence="3" type="ORF">Esi_0022_0157</name>
</gene>
<evidence type="ECO:0000313" key="4">
    <source>
        <dbReference type="Proteomes" id="UP000002630"/>
    </source>
</evidence>
<dbReference type="EMBL" id="FN649760">
    <property type="protein sequence ID" value="CBN80042.1"/>
    <property type="molecule type" value="Genomic_DNA"/>
</dbReference>
<dbReference type="OrthoDB" id="2093376at2759"/>
<feature type="domain" description="LITAF" evidence="2">
    <location>
        <begin position="161"/>
        <end position="246"/>
    </location>
</feature>
<proteinExistence type="predicted"/>
<dbReference type="AlphaFoldDB" id="D8LIK3"/>
<dbReference type="Pfam" id="PF10601">
    <property type="entry name" value="zf-LITAF-like"/>
    <property type="match status" value="1"/>
</dbReference>
<reference evidence="3 4" key="1">
    <citation type="journal article" date="2010" name="Nature">
        <title>The Ectocarpus genome and the independent evolution of multicellularity in brown algae.</title>
        <authorList>
            <person name="Cock J.M."/>
            <person name="Sterck L."/>
            <person name="Rouze P."/>
            <person name="Scornet D."/>
            <person name="Allen A.E."/>
            <person name="Amoutzias G."/>
            <person name="Anthouard V."/>
            <person name="Artiguenave F."/>
            <person name="Aury J.M."/>
            <person name="Badger J.H."/>
            <person name="Beszteri B."/>
            <person name="Billiau K."/>
            <person name="Bonnet E."/>
            <person name="Bothwell J.H."/>
            <person name="Bowler C."/>
            <person name="Boyen C."/>
            <person name="Brownlee C."/>
            <person name="Carrano C.J."/>
            <person name="Charrier B."/>
            <person name="Cho G.Y."/>
            <person name="Coelho S.M."/>
            <person name="Collen J."/>
            <person name="Corre E."/>
            <person name="Da Silva C."/>
            <person name="Delage L."/>
            <person name="Delaroque N."/>
            <person name="Dittami S.M."/>
            <person name="Doulbeau S."/>
            <person name="Elias M."/>
            <person name="Farnham G."/>
            <person name="Gachon C.M."/>
            <person name="Gschloessl B."/>
            <person name="Heesch S."/>
            <person name="Jabbari K."/>
            <person name="Jubin C."/>
            <person name="Kawai H."/>
            <person name="Kimura K."/>
            <person name="Kloareg B."/>
            <person name="Kupper F.C."/>
            <person name="Lang D."/>
            <person name="Le Bail A."/>
            <person name="Leblanc C."/>
            <person name="Lerouge P."/>
            <person name="Lohr M."/>
            <person name="Lopez P.J."/>
            <person name="Martens C."/>
            <person name="Maumus F."/>
            <person name="Michel G."/>
            <person name="Miranda-Saavedra D."/>
            <person name="Morales J."/>
            <person name="Moreau H."/>
            <person name="Motomura T."/>
            <person name="Nagasato C."/>
            <person name="Napoli C.A."/>
            <person name="Nelson D.R."/>
            <person name="Nyvall-Collen P."/>
            <person name="Peters A.F."/>
            <person name="Pommier C."/>
            <person name="Potin P."/>
            <person name="Poulain J."/>
            <person name="Quesneville H."/>
            <person name="Read B."/>
            <person name="Rensing S.A."/>
            <person name="Ritter A."/>
            <person name="Rousvoal S."/>
            <person name="Samanta M."/>
            <person name="Samson G."/>
            <person name="Schroeder D.C."/>
            <person name="Segurens B."/>
            <person name="Strittmatter M."/>
            <person name="Tonon T."/>
            <person name="Tregear J.W."/>
            <person name="Valentin K."/>
            <person name="von Dassow P."/>
            <person name="Yamagishi T."/>
            <person name="Van de Peer Y."/>
            <person name="Wincker P."/>
        </authorList>
    </citation>
    <scope>NUCLEOTIDE SEQUENCE [LARGE SCALE GENOMIC DNA]</scope>
    <source>
        <strain evidence="4">Ec32 / CCAP1310/4</strain>
    </source>
</reference>
<dbReference type="PROSITE" id="PS51837">
    <property type="entry name" value="LITAF"/>
    <property type="match status" value="1"/>
</dbReference>
<sequence>MASRSGYKSLPDSAAEEDARTADAEQPQQVAAAGARRPAAPGKGKDPPEVGGTGSVGSASGGGGGSKATTTTAELEKKDPAASSADGGGGELPTAQGIFVGDPVSQSTPYHAAPPARATVITSAPTSYEHVAAAAAAAAAGDGRGIAVPSGGGGQHTVIVMNAPPPGHQFGEWGRQPQAFVCRACGFTGLSLTMTDPCSNMPILAAACCCLVGCWPCSFVPFLIPELRDTVHRCPNCHISVGRTRQFN</sequence>
<protein>
    <submittedName>
        <fullName evidence="3">Similar to LPS-induced TNF-alpha factor</fullName>
    </submittedName>
</protein>
<dbReference type="SMART" id="SM00714">
    <property type="entry name" value="LITAF"/>
    <property type="match status" value="1"/>
</dbReference>
<name>D8LIK3_ECTSI</name>
<feature type="compositionally biased region" description="Gly residues" evidence="1">
    <location>
        <begin position="51"/>
        <end position="66"/>
    </location>
</feature>